<dbReference type="Proteomes" id="UP000596351">
    <property type="component" value="Chromosome"/>
</dbReference>
<protein>
    <submittedName>
        <fullName evidence="2">Uncharacterized protein</fullName>
    </submittedName>
</protein>
<feature type="region of interest" description="Disordered" evidence="1">
    <location>
        <begin position="1"/>
        <end position="39"/>
    </location>
</feature>
<reference evidence="2 3" key="1">
    <citation type="submission" date="2018-09" db="EMBL/GenBank/DDBJ databases">
        <title>Rhizobium sp. MAE2-X.</title>
        <authorList>
            <person name="Lee Y."/>
            <person name="Jeon C.O."/>
        </authorList>
    </citation>
    <scope>NUCLEOTIDE SEQUENCE [LARGE SCALE GENOMIC DNA]</scope>
    <source>
        <strain evidence="2 3">MAE2-X</strain>
    </source>
</reference>
<proteinExistence type="predicted"/>
<evidence type="ECO:0000313" key="2">
    <source>
        <dbReference type="EMBL" id="QRF53181.1"/>
    </source>
</evidence>
<name>A0ABX7F1H8_9HYPH</name>
<organism evidence="2 3">
    <name type="scientific">Rhizobium rosettiformans</name>
    <dbReference type="NCBI Taxonomy" id="1368430"/>
    <lineage>
        <taxon>Bacteria</taxon>
        <taxon>Pseudomonadati</taxon>
        <taxon>Pseudomonadota</taxon>
        <taxon>Alphaproteobacteria</taxon>
        <taxon>Hyphomicrobiales</taxon>
        <taxon>Rhizobiaceae</taxon>
        <taxon>Rhizobium/Agrobacterium group</taxon>
        <taxon>Rhizobium</taxon>
    </lineage>
</organism>
<dbReference type="EMBL" id="CP032405">
    <property type="protein sequence ID" value="QRF53181.1"/>
    <property type="molecule type" value="Genomic_DNA"/>
</dbReference>
<sequence length="84" mass="9219">MIQSGSVKIGQEAQRCPGISTRNSASEELANLPDEDIDTSEIPELDNDFWSNAVLRQTEIGLGSSEVTPMESAEELIAAFRERH</sequence>
<keyword evidence="3" id="KW-1185">Reference proteome</keyword>
<evidence type="ECO:0000256" key="1">
    <source>
        <dbReference type="SAM" id="MobiDB-lite"/>
    </source>
</evidence>
<evidence type="ECO:0000313" key="3">
    <source>
        <dbReference type="Proteomes" id="UP000596351"/>
    </source>
</evidence>
<gene>
    <name evidence="2" type="ORF">D4A92_17910</name>
</gene>
<accession>A0ABX7F1H8</accession>